<reference evidence="1 2" key="1">
    <citation type="submission" date="2018-03" db="EMBL/GenBank/DDBJ databases">
        <title>Genomic Encyclopedia of Type Strains, Phase III (KMG-III): the genomes of soil and plant-associated and newly described type strains.</title>
        <authorList>
            <person name="Whitman W."/>
        </authorList>
    </citation>
    <scope>NUCLEOTIDE SEQUENCE [LARGE SCALE GENOMIC DNA]</scope>
    <source>
        <strain evidence="1 2">CGMCC 4.7097</strain>
    </source>
</reference>
<protein>
    <submittedName>
        <fullName evidence="1">Uncharacterized protein</fullName>
    </submittedName>
</protein>
<gene>
    <name evidence="1" type="ORF">B0I31_103100</name>
</gene>
<dbReference type="AlphaFoldDB" id="A0A2P8ICZ7"/>
<keyword evidence="2" id="KW-1185">Reference proteome</keyword>
<proteinExistence type="predicted"/>
<evidence type="ECO:0000313" key="2">
    <source>
        <dbReference type="Proteomes" id="UP000241118"/>
    </source>
</evidence>
<name>A0A2P8ICZ7_SACCR</name>
<evidence type="ECO:0000313" key="1">
    <source>
        <dbReference type="EMBL" id="PSL56351.1"/>
    </source>
</evidence>
<accession>A0A2P8ICZ7</accession>
<dbReference type="Proteomes" id="UP000241118">
    <property type="component" value="Unassembled WGS sequence"/>
</dbReference>
<dbReference type="EMBL" id="PYAX01000003">
    <property type="protein sequence ID" value="PSL56351.1"/>
    <property type="molecule type" value="Genomic_DNA"/>
</dbReference>
<comment type="caution">
    <text evidence="1">The sequence shown here is derived from an EMBL/GenBank/DDBJ whole genome shotgun (WGS) entry which is preliminary data.</text>
</comment>
<sequence>MAGWLVLGALFPAAALAMTPAVTWSRRTRSGPVGEKDWRRGVKQANVMTMFFQIYL</sequence>
<organism evidence="1 2">
    <name type="scientific">Saccharothrix carnea</name>
    <dbReference type="NCBI Taxonomy" id="1280637"/>
    <lineage>
        <taxon>Bacteria</taxon>
        <taxon>Bacillati</taxon>
        <taxon>Actinomycetota</taxon>
        <taxon>Actinomycetes</taxon>
        <taxon>Pseudonocardiales</taxon>
        <taxon>Pseudonocardiaceae</taxon>
        <taxon>Saccharothrix</taxon>
    </lineage>
</organism>